<keyword evidence="9" id="KW-0456">Lyase</keyword>
<proteinExistence type="inferred from homology"/>
<gene>
    <name evidence="14" type="ORF">SAMN04488026_101228</name>
</gene>
<organism evidence="14 15">
    <name type="scientific">Aliiruegeria lutimaris</name>
    <dbReference type="NCBI Taxonomy" id="571298"/>
    <lineage>
        <taxon>Bacteria</taxon>
        <taxon>Pseudomonadati</taxon>
        <taxon>Pseudomonadota</taxon>
        <taxon>Alphaproteobacteria</taxon>
        <taxon>Rhodobacterales</taxon>
        <taxon>Roseobacteraceae</taxon>
        <taxon>Aliiruegeria</taxon>
    </lineage>
</organism>
<dbReference type="GO" id="GO:0042537">
    <property type="term" value="P:benzene-containing compound metabolic process"/>
    <property type="evidence" value="ECO:0007669"/>
    <property type="project" value="UniProtKB-ARBA"/>
</dbReference>
<dbReference type="GO" id="GO:0019336">
    <property type="term" value="P:phenol-containing compound catabolic process"/>
    <property type="evidence" value="ECO:0007669"/>
    <property type="project" value="UniProtKB-ARBA"/>
</dbReference>
<sequence>MIESPPILTIRRNFPRPTAAQVDAFRDVPTAFVCDAMGGQGAMASSIRAIGDGRDITCRAVGPALVADNGPAEILASLAALEISQPGDIIIAAMHGHRNVASADDLFCGMMKNKGIAGFVTDSEMRDYTAIVEVGLPVWCTGLNPNSPNGTGPGRVGFEASVGGRCVSSGDMIIADENGVVVVPFAQIDTVIEAVARVVEMEAELEAKVKGGVDSLLDLEEMIADGRAVIVD</sequence>
<dbReference type="Gene3D" id="3.50.30.40">
    <property type="entry name" value="Ribonuclease E inhibitor RraA/RraA-like"/>
    <property type="match status" value="1"/>
</dbReference>
<keyword evidence="7 13" id="KW-0479">Metal-binding</keyword>
<comment type="similarity">
    <text evidence="12">Belongs to the LigK/PcmE family.</text>
</comment>
<keyword evidence="8 13" id="KW-0460">Magnesium</keyword>
<evidence type="ECO:0000256" key="2">
    <source>
        <dbReference type="ARBA" id="ARBA00001946"/>
    </source>
</evidence>
<evidence type="ECO:0000256" key="7">
    <source>
        <dbReference type="ARBA" id="ARBA00022723"/>
    </source>
</evidence>
<dbReference type="GO" id="GO:0047443">
    <property type="term" value="F:4-hydroxy-4-methyl-2-oxoglutarate aldolase activity"/>
    <property type="evidence" value="ECO:0007669"/>
    <property type="project" value="UniProtKB-EC"/>
</dbReference>
<dbReference type="InterPro" id="IPR036704">
    <property type="entry name" value="RraA/RraA-like_sf"/>
</dbReference>
<dbReference type="SUPFAM" id="SSF89562">
    <property type="entry name" value="RraA-like"/>
    <property type="match status" value="1"/>
</dbReference>
<evidence type="ECO:0000256" key="13">
    <source>
        <dbReference type="PIRSR" id="PIRSR605493-1"/>
    </source>
</evidence>
<comment type="cofactor">
    <cofactor evidence="3">
        <name>a divalent metal cation</name>
        <dbReference type="ChEBI" id="CHEBI:60240"/>
    </cofactor>
</comment>
<evidence type="ECO:0000256" key="11">
    <source>
        <dbReference type="ARBA" id="ARBA00030169"/>
    </source>
</evidence>
<evidence type="ECO:0000256" key="8">
    <source>
        <dbReference type="ARBA" id="ARBA00022842"/>
    </source>
</evidence>
<dbReference type="STRING" id="571298.SAMN04488026_101228"/>
<evidence type="ECO:0000256" key="6">
    <source>
        <dbReference type="ARBA" id="ARBA00016549"/>
    </source>
</evidence>
<accession>A0A1G8R1M9</accession>
<dbReference type="PANTHER" id="PTHR33254:SF4">
    <property type="entry name" value="4-HYDROXY-4-METHYL-2-OXOGLUTARATE ALDOLASE 3-RELATED"/>
    <property type="match status" value="1"/>
</dbReference>
<evidence type="ECO:0000256" key="12">
    <source>
        <dbReference type="ARBA" id="ARBA00061585"/>
    </source>
</evidence>
<reference evidence="14 15" key="1">
    <citation type="submission" date="2016-10" db="EMBL/GenBank/DDBJ databases">
        <authorList>
            <person name="de Groot N.N."/>
        </authorList>
    </citation>
    <scope>NUCLEOTIDE SEQUENCE [LARGE SCALE GENOMIC DNA]</scope>
    <source>
        <strain evidence="14 15">DSM 25294</strain>
    </source>
</reference>
<dbReference type="FunFam" id="3.50.30.40:FF:000002">
    <property type="entry name" value="4-carboxy-4-hydroxy-2-oxoadipate aldolase/oxaloacetate decarboxylase"/>
    <property type="match status" value="1"/>
</dbReference>
<dbReference type="RefSeq" id="WP_093152927.1">
    <property type="nucleotide sequence ID" value="NZ_FNEK01000012.1"/>
</dbReference>
<comment type="subunit">
    <text evidence="4">Homohexamer.</text>
</comment>
<dbReference type="AlphaFoldDB" id="A0A1G8R1M9"/>
<evidence type="ECO:0000256" key="3">
    <source>
        <dbReference type="ARBA" id="ARBA00001968"/>
    </source>
</evidence>
<feature type="binding site" evidence="13">
    <location>
        <position position="127"/>
    </location>
    <ligand>
        <name>Mg(2+)</name>
        <dbReference type="ChEBI" id="CHEBI:18420"/>
    </ligand>
</feature>
<dbReference type="EMBL" id="FNEK01000012">
    <property type="protein sequence ID" value="SDJ10857.1"/>
    <property type="molecule type" value="Genomic_DNA"/>
</dbReference>
<evidence type="ECO:0000256" key="10">
    <source>
        <dbReference type="ARBA" id="ARBA00029596"/>
    </source>
</evidence>
<dbReference type="Pfam" id="PF03737">
    <property type="entry name" value="RraA-like"/>
    <property type="match status" value="1"/>
</dbReference>
<keyword evidence="15" id="KW-1185">Reference proteome</keyword>
<dbReference type="OrthoDB" id="9812532at2"/>
<evidence type="ECO:0000256" key="9">
    <source>
        <dbReference type="ARBA" id="ARBA00023239"/>
    </source>
</evidence>
<dbReference type="EC" id="4.1.3.17" evidence="5"/>
<dbReference type="Proteomes" id="UP000199382">
    <property type="component" value="Unassembled WGS sequence"/>
</dbReference>
<evidence type="ECO:0000256" key="1">
    <source>
        <dbReference type="ARBA" id="ARBA00001342"/>
    </source>
</evidence>
<dbReference type="GO" id="GO:0046872">
    <property type="term" value="F:metal ion binding"/>
    <property type="evidence" value="ECO:0007669"/>
    <property type="project" value="UniProtKB-KW"/>
</dbReference>
<dbReference type="GO" id="GO:0072329">
    <property type="term" value="P:monocarboxylic acid catabolic process"/>
    <property type="evidence" value="ECO:0007669"/>
    <property type="project" value="UniProtKB-ARBA"/>
</dbReference>
<protein>
    <recommendedName>
        <fullName evidence="6">Putative 4-hydroxy-4-methyl-2-oxoglutarate aldolase</fullName>
        <ecNumber evidence="5">4.1.3.17</ecNumber>
    </recommendedName>
    <alternativeName>
        <fullName evidence="10">Regulator of ribonuclease activity homolog</fullName>
    </alternativeName>
    <alternativeName>
        <fullName evidence="11">RraA-like protein</fullName>
    </alternativeName>
</protein>
<name>A0A1G8R1M9_9RHOB</name>
<evidence type="ECO:0000256" key="4">
    <source>
        <dbReference type="ARBA" id="ARBA00011643"/>
    </source>
</evidence>
<evidence type="ECO:0000256" key="5">
    <source>
        <dbReference type="ARBA" id="ARBA00012213"/>
    </source>
</evidence>
<dbReference type="CDD" id="cd16841">
    <property type="entry name" value="RraA_family"/>
    <property type="match status" value="1"/>
</dbReference>
<comment type="cofactor">
    <cofactor evidence="2 13">
        <name>Mg(2+)</name>
        <dbReference type="ChEBI" id="CHEBI:18420"/>
    </cofactor>
</comment>
<dbReference type="InterPro" id="IPR005493">
    <property type="entry name" value="RraA/RraA-like"/>
</dbReference>
<dbReference type="PANTHER" id="PTHR33254">
    <property type="entry name" value="4-HYDROXY-4-METHYL-2-OXOGLUTARATE ALDOLASE 3-RELATED"/>
    <property type="match status" value="1"/>
</dbReference>
<comment type="catalytic activity">
    <reaction evidence="1">
        <text>4-hydroxy-4-methyl-2-oxoglutarate = 2 pyruvate</text>
        <dbReference type="Rhea" id="RHEA:22748"/>
        <dbReference type="ChEBI" id="CHEBI:15361"/>
        <dbReference type="ChEBI" id="CHEBI:58276"/>
        <dbReference type="EC" id="4.1.3.17"/>
    </reaction>
</comment>
<feature type="binding site" evidence="13">
    <location>
        <position position="126"/>
    </location>
    <ligand>
        <name>substrate</name>
    </ligand>
</feature>
<evidence type="ECO:0000313" key="14">
    <source>
        <dbReference type="EMBL" id="SDJ10857.1"/>
    </source>
</evidence>
<evidence type="ECO:0000313" key="15">
    <source>
        <dbReference type="Proteomes" id="UP000199382"/>
    </source>
</evidence>